<organism evidence="1 2">
    <name type="scientific">Symbiodinium microadriaticum</name>
    <name type="common">Dinoflagellate</name>
    <name type="synonym">Zooxanthella microadriatica</name>
    <dbReference type="NCBI Taxonomy" id="2951"/>
    <lineage>
        <taxon>Eukaryota</taxon>
        <taxon>Sar</taxon>
        <taxon>Alveolata</taxon>
        <taxon>Dinophyceae</taxon>
        <taxon>Suessiales</taxon>
        <taxon>Symbiodiniaceae</taxon>
        <taxon>Symbiodinium</taxon>
    </lineage>
</organism>
<evidence type="ECO:0000313" key="1">
    <source>
        <dbReference type="EMBL" id="OLP87419.1"/>
    </source>
</evidence>
<evidence type="ECO:0000313" key="2">
    <source>
        <dbReference type="Proteomes" id="UP000186817"/>
    </source>
</evidence>
<dbReference type="EMBL" id="LSRX01000861">
    <property type="protein sequence ID" value="OLP87419.1"/>
    <property type="molecule type" value="Genomic_DNA"/>
</dbReference>
<protein>
    <submittedName>
        <fullName evidence="1">Uncharacterized protein</fullName>
    </submittedName>
</protein>
<sequence>MNTAEPFGQTFSLSLIKYTVRICENGLAALQLPLLMLLLAGVSGAVREISSVRISLSSSMTCSAQAVTSMNTAELFGQTFSLSLINCTVRICLKSSENGLATLQRPLLMLLLAGVSGAVRAISSVRISLSSSMTCSLEDAGKLASDLVEGHGHAIAIAPPPILAYGDTLSSVGLSAGFSTLLLSIFFDVRCLQLSATAPGGYTGAWLDPRAAAAPKSKLGLFGDLLRTTLVEMHQDVEQSRSGMLHLDAARCSRSRSSLAVAMAPGEGSQCDCDLAGTWHSLCPRALAVRRREGEEGEEGEQQSIFRYEGSPRLAIRPQQLTTSADSSLKVMILARHSENAGSHQLGACGGCDLRDHGLCYPRKRQGGMAVLSSHWEEERPVGRHARGALRVQHAVPLQSEATANAAQQQQEVIPSASLVPTRCQLGASHRRLGDEDAKPSEATCLGPRHSPEPFLCTRHACHGLSPWRDTTVPCLHCLQLYLLYPLHPDWLGKFGVHLSVLSESEAEGAFASRAGELSVGLRRRSLLGSGTGQHQILGNLVEMSDVLLCEVPPVPCNLSLTELAVGARACPGTRAGNAYARLVDRRLRGARLPRSCTDYLAVGATLRTHSPNTHFEVELLDQVLPALQLRCLKL</sequence>
<proteinExistence type="predicted"/>
<dbReference type="Proteomes" id="UP000186817">
    <property type="component" value="Unassembled WGS sequence"/>
</dbReference>
<gene>
    <name evidence="1" type="ORF">AK812_SmicGene31364</name>
</gene>
<reference evidence="1 2" key="1">
    <citation type="submission" date="2016-02" db="EMBL/GenBank/DDBJ databases">
        <title>Genome analysis of coral dinoflagellate symbionts highlights evolutionary adaptations to a symbiotic lifestyle.</title>
        <authorList>
            <person name="Aranda M."/>
            <person name="Li Y."/>
            <person name="Liew Y.J."/>
            <person name="Baumgarten S."/>
            <person name="Simakov O."/>
            <person name="Wilson M."/>
            <person name="Piel J."/>
            <person name="Ashoor H."/>
            <person name="Bougouffa S."/>
            <person name="Bajic V.B."/>
            <person name="Ryu T."/>
            <person name="Ravasi T."/>
            <person name="Bayer T."/>
            <person name="Micklem G."/>
            <person name="Kim H."/>
            <person name="Bhak J."/>
            <person name="Lajeunesse T.C."/>
            <person name="Voolstra C.R."/>
        </authorList>
    </citation>
    <scope>NUCLEOTIDE SEQUENCE [LARGE SCALE GENOMIC DNA]</scope>
    <source>
        <strain evidence="1 2">CCMP2467</strain>
    </source>
</reference>
<comment type="caution">
    <text evidence="1">The sequence shown here is derived from an EMBL/GenBank/DDBJ whole genome shotgun (WGS) entry which is preliminary data.</text>
</comment>
<keyword evidence="2" id="KW-1185">Reference proteome</keyword>
<accession>A0A1Q9CX00</accession>
<name>A0A1Q9CX00_SYMMI</name>
<dbReference type="AlphaFoldDB" id="A0A1Q9CX00"/>
<dbReference type="OrthoDB" id="10454816at2759"/>